<sequence>MKQRDVVSMPDADVVALLAAGRKVHLATIQPDGTPHLVSMFYAMKDGRIAFWTYRASQKARNLARDPRVTCLVEDGEDYFELRGVQVTGVVHPVGDLAGVTEVGRLVAARMPSPAAGEIDAALDDYVAHAATKRIAYLVEPRRVISWDHRRLVTRAAPPPG</sequence>
<reference evidence="3 4" key="1">
    <citation type="submission" date="2023-06" db="EMBL/GenBank/DDBJ databases">
        <authorList>
            <person name="Yushchuk O."/>
            <person name="Binda E."/>
            <person name="Ruckert-Reed C."/>
            <person name="Fedorenko V."/>
            <person name="Kalinowski J."/>
            <person name="Marinelli F."/>
        </authorList>
    </citation>
    <scope>NUCLEOTIDE SEQUENCE [LARGE SCALE GENOMIC DNA]</scope>
    <source>
        <strain evidence="3 4">NRRL 3884</strain>
    </source>
</reference>
<dbReference type="Pfam" id="PF01243">
    <property type="entry name" value="PNPOx_N"/>
    <property type="match status" value="1"/>
</dbReference>
<dbReference type="PANTHER" id="PTHR35176:SF6">
    <property type="entry name" value="HEME OXYGENASE HI_0854-RELATED"/>
    <property type="match status" value="1"/>
</dbReference>
<evidence type="ECO:0000313" key="4">
    <source>
        <dbReference type="Proteomes" id="UP001240150"/>
    </source>
</evidence>
<proteinExistence type="predicted"/>
<feature type="domain" description="Pyridoxamine 5'-phosphate oxidase N-terminal" evidence="2">
    <location>
        <begin position="14"/>
        <end position="126"/>
    </location>
</feature>
<dbReference type="Proteomes" id="UP001240150">
    <property type="component" value="Chromosome"/>
</dbReference>
<evidence type="ECO:0000313" key="3">
    <source>
        <dbReference type="EMBL" id="WIN00486.1"/>
    </source>
</evidence>
<keyword evidence="1" id="KW-0560">Oxidoreductase</keyword>
<evidence type="ECO:0000256" key="1">
    <source>
        <dbReference type="ARBA" id="ARBA00023002"/>
    </source>
</evidence>
<dbReference type="RefSeq" id="WP_284922014.1">
    <property type="nucleotide sequence ID" value="NZ_CP126980.1"/>
</dbReference>
<dbReference type="InterPro" id="IPR012349">
    <property type="entry name" value="Split_barrel_FMN-bd"/>
</dbReference>
<gene>
    <name evidence="3" type="ORF">ACTOB_004195</name>
</gene>
<dbReference type="PANTHER" id="PTHR35176">
    <property type="entry name" value="HEME OXYGENASE HI_0854-RELATED"/>
    <property type="match status" value="1"/>
</dbReference>
<dbReference type="Gene3D" id="2.30.110.10">
    <property type="entry name" value="Electron Transport, Fmn-binding Protein, Chain A"/>
    <property type="match status" value="1"/>
</dbReference>
<dbReference type="EMBL" id="CP126980">
    <property type="protein sequence ID" value="WIN00486.1"/>
    <property type="molecule type" value="Genomic_DNA"/>
</dbReference>
<evidence type="ECO:0000259" key="2">
    <source>
        <dbReference type="Pfam" id="PF01243"/>
    </source>
</evidence>
<organism evidence="3 4">
    <name type="scientific">Actinoplanes oblitus</name>
    <dbReference type="NCBI Taxonomy" id="3040509"/>
    <lineage>
        <taxon>Bacteria</taxon>
        <taxon>Bacillati</taxon>
        <taxon>Actinomycetota</taxon>
        <taxon>Actinomycetes</taxon>
        <taxon>Micromonosporales</taxon>
        <taxon>Micromonosporaceae</taxon>
        <taxon>Actinoplanes</taxon>
    </lineage>
</organism>
<protein>
    <submittedName>
        <fullName evidence="3">Pyridoxamine 5'-phosphate oxidase family protein</fullName>
    </submittedName>
</protein>
<name>A0ABY8WWB1_9ACTN</name>
<keyword evidence="4" id="KW-1185">Reference proteome</keyword>
<dbReference type="InterPro" id="IPR052019">
    <property type="entry name" value="F420H2_bilvrd_red/Heme_oxyg"/>
</dbReference>
<dbReference type="InterPro" id="IPR011576">
    <property type="entry name" value="Pyridox_Oxase_N"/>
</dbReference>
<dbReference type="SUPFAM" id="SSF50475">
    <property type="entry name" value="FMN-binding split barrel"/>
    <property type="match status" value="1"/>
</dbReference>
<accession>A0ABY8WWB1</accession>